<name>A0ABV6TBQ6_9ACTN</name>
<evidence type="ECO:0000313" key="1">
    <source>
        <dbReference type="EMBL" id="MFC0843227.1"/>
    </source>
</evidence>
<dbReference type="Proteomes" id="UP001589887">
    <property type="component" value="Unassembled WGS sequence"/>
</dbReference>
<gene>
    <name evidence="1" type="ORF">ACFH04_05675</name>
</gene>
<dbReference type="RefSeq" id="WP_394317040.1">
    <property type="nucleotide sequence ID" value="NZ_JBHMQV010000003.1"/>
</dbReference>
<dbReference type="EMBL" id="JBHMQV010000003">
    <property type="protein sequence ID" value="MFC0843227.1"/>
    <property type="molecule type" value="Genomic_DNA"/>
</dbReference>
<organism evidence="1 2">
    <name type="scientific">Streptomyces noboritoensis</name>
    <dbReference type="NCBI Taxonomy" id="67337"/>
    <lineage>
        <taxon>Bacteria</taxon>
        <taxon>Bacillati</taxon>
        <taxon>Actinomycetota</taxon>
        <taxon>Actinomycetes</taxon>
        <taxon>Kitasatosporales</taxon>
        <taxon>Streptomycetaceae</taxon>
        <taxon>Streptomyces</taxon>
    </lineage>
</organism>
<accession>A0ABV6TBQ6</accession>
<keyword evidence="2" id="KW-1185">Reference proteome</keyword>
<protein>
    <submittedName>
        <fullName evidence="1">Uncharacterized protein</fullName>
    </submittedName>
</protein>
<proteinExistence type="predicted"/>
<reference evidence="1 2" key="1">
    <citation type="submission" date="2024-09" db="EMBL/GenBank/DDBJ databases">
        <authorList>
            <person name="Sun Q."/>
            <person name="Mori K."/>
        </authorList>
    </citation>
    <scope>NUCLEOTIDE SEQUENCE [LARGE SCALE GENOMIC DNA]</scope>
    <source>
        <strain evidence="1 2">JCM 4557</strain>
    </source>
</reference>
<comment type="caution">
    <text evidence="1">The sequence shown here is derived from an EMBL/GenBank/DDBJ whole genome shotgun (WGS) entry which is preliminary data.</text>
</comment>
<sequence length="66" mass="7177">MLRGWVLIAEHSPDTTEWALAALLPALAGSTSEYQRLDHLLRTMPGEDGAAPPLVASRLRTVLSPR</sequence>
<evidence type="ECO:0000313" key="2">
    <source>
        <dbReference type="Proteomes" id="UP001589887"/>
    </source>
</evidence>